<dbReference type="AlphaFoldDB" id="A0A662DDK6"/>
<dbReference type="SMART" id="SM00086">
    <property type="entry name" value="PAC"/>
    <property type="match status" value="2"/>
</dbReference>
<feature type="domain" description="GGDEF" evidence="4">
    <location>
        <begin position="420"/>
        <end position="528"/>
    </location>
</feature>
<dbReference type="NCBIfam" id="TIGR00229">
    <property type="entry name" value="sensory_box"/>
    <property type="match status" value="2"/>
</dbReference>
<evidence type="ECO:0000256" key="1">
    <source>
        <dbReference type="SAM" id="Phobius"/>
    </source>
</evidence>
<dbReference type="InterPro" id="IPR013767">
    <property type="entry name" value="PAS_fold"/>
</dbReference>
<dbReference type="Gene3D" id="3.30.70.270">
    <property type="match status" value="1"/>
</dbReference>
<dbReference type="Pfam" id="PF08448">
    <property type="entry name" value="PAS_4"/>
    <property type="match status" value="1"/>
</dbReference>
<dbReference type="FunFam" id="3.30.70.270:FF:000001">
    <property type="entry name" value="Diguanylate cyclase domain protein"/>
    <property type="match status" value="1"/>
</dbReference>
<dbReference type="EMBL" id="QMQB01000066">
    <property type="protein sequence ID" value="RLE13860.1"/>
    <property type="molecule type" value="Genomic_DNA"/>
</dbReference>
<evidence type="ECO:0008006" key="7">
    <source>
        <dbReference type="Google" id="ProtNLM"/>
    </source>
</evidence>
<comment type="caution">
    <text evidence="5">The sequence shown here is derived from an EMBL/GenBank/DDBJ whole genome shotgun (WGS) entry which is preliminary data.</text>
</comment>
<dbReference type="InterPro" id="IPR000014">
    <property type="entry name" value="PAS"/>
</dbReference>
<sequence length="528" mass="61486">MRNAIGVFFKKTGFYLVFLILPVVWFLIFGLKTPTQWEISPISTISIRGVYFCTCLVVYFIIKKLKKVKYIKIGIELLTISLFINLLDGFILNKSNFLMSRYLAKDILTGIGFLFIIMGSYILARQERNIETDLQIERNLFKTLMDSIPDYIYFKDRENKFVRVNKARAKASGTTPEKMIGKTDFDFFPEKEAKQAFDDDTRVLKTGKPLINKIEELTLYDGKKHWISATKVPWYNDKGEIIGTMGISRDITSHIEVQRKLQESEEKFRILAESSPIGIYLIQDGVIKYVNPKASEMFGYKIDELIGKDVLETVIHPDDRDMVRENIRKRINGEINFVNYSFRAVKKTGEVFDAEVFGSRIIYRDRPAIIGMIMDVTERKKMEEKLRDLTIKDYLTGLFNYRYFNERIKEQINLFKRYREVFSLLYIDIDGFKNCNDTYGHQKGDEILQSIGKIFRDNLRDTDSAYRIGGEEFVIILAHTSKEQARKVAERIREQVHQKLYPFYKITVSIGVADSKIGEEVVKIADEA</sequence>
<feature type="transmembrane region" description="Helical" evidence="1">
    <location>
        <begin position="12"/>
        <end position="30"/>
    </location>
</feature>
<dbReference type="SUPFAM" id="SSF55073">
    <property type="entry name" value="Nucleotide cyclase"/>
    <property type="match status" value="1"/>
</dbReference>
<protein>
    <recommendedName>
        <fullName evidence="7">PAS domain S-box protein</fullName>
    </recommendedName>
</protein>
<evidence type="ECO:0000259" key="4">
    <source>
        <dbReference type="PROSITE" id="PS50887"/>
    </source>
</evidence>
<feature type="transmembrane region" description="Helical" evidence="1">
    <location>
        <begin position="74"/>
        <end position="92"/>
    </location>
</feature>
<feature type="transmembrane region" description="Helical" evidence="1">
    <location>
        <begin position="107"/>
        <end position="124"/>
    </location>
</feature>
<dbReference type="CDD" id="cd01949">
    <property type="entry name" value="GGDEF"/>
    <property type="match status" value="1"/>
</dbReference>
<dbReference type="InterPro" id="IPR052155">
    <property type="entry name" value="Biofilm_reg_signaling"/>
</dbReference>
<keyword evidence="1" id="KW-0472">Membrane</keyword>
<dbReference type="Pfam" id="PF00990">
    <property type="entry name" value="GGDEF"/>
    <property type="match status" value="1"/>
</dbReference>
<dbReference type="PROSITE" id="PS50113">
    <property type="entry name" value="PAC"/>
    <property type="match status" value="2"/>
</dbReference>
<dbReference type="GO" id="GO:0006355">
    <property type="term" value="P:regulation of DNA-templated transcription"/>
    <property type="evidence" value="ECO:0007669"/>
    <property type="project" value="InterPro"/>
</dbReference>
<feature type="non-terminal residue" evidence="5">
    <location>
        <position position="528"/>
    </location>
</feature>
<dbReference type="PANTHER" id="PTHR44757">
    <property type="entry name" value="DIGUANYLATE CYCLASE DGCP"/>
    <property type="match status" value="1"/>
</dbReference>
<evidence type="ECO:0000259" key="2">
    <source>
        <dbReference type="PROSITE" id="PS50112"/>
    </source>
</evidence>
<feature type="domain" description="PAC" evidence="3">
    <location>
        <begin position="338"/>
        <end position="388"/>
    </location>
</feature>
<dbReference type="Proteomes" id="UP000267654">
    <property type="component" value="Unassembled WGS sequence"/>
</dbReference>
<keyword evidence="1" id="KW-1133">Transmembrane helix</keyword>
<dbReference type="SMART" id="SM00267">
    <property type="entry name" value="GGDEF"/>
    <property type="match status" value="1"/>
</dbReference>
<dbReference type="InterPro" id="IPR035965">
    <property type="entry name" value="PAS-like_dom_sf"/>
</dbReference>
<proteinExistence type="predicted"/>
<gene>
    <name evidence="5" type="ORF">DRI96_02370</name>
</gene>
<feature type="domain" description="PAS" evidence="2">
    <location>
        <begin position="284"/>
        <end position="334"/>
    </location>
</feature>
<dbReference type="NCBIfam" id="TIGR00254">
    <property type="entry name" value="GGDEF"/>
    <property type="match status" value="1"/>
</dbReference>
<dbReference type="InterPro" id="IPR029787">
    <property type="entry name" value="Nucleotide_cyclase"/>
</dbReference>
<organism evidence="5 6">
    <name type="scientific">Aerophobetes bacterium</name>
    <dbReference type="NCBI Taxonomy" id="2030807"/>
    <lineage>
        <taxon>Bacteria</taxon>
        <taxon>Candidatus Aerophobota</taxon>
    </lineage>
</organism>
<dbReference type="SMART" id="SM00091">
    <property type="entry name" value="PAS"/>
    <property type="match status" value="2"/>
</dbReference>
<feature type="transmembrane region" description="Helical" evidence="1">
    <location>
        <begin position="42"/>
        <end position="62"/>
    </location>
</feature>
<dbReference type="PROSITE" id="PS50887">
    <property type="entry name" value="GGDEF"/>
    <property type="match status" value="1"/>
</dbReference>
<dbReference type="InterPro" id="IPR013656">
    <property type="entry name" value="PAS_4"/>
</dbReference>
<accession>A0A662DDK6</accession>
<dbReference type="InterPro" id="IPR000700">
    <property type="entry name" value="PAS-assoc_C"/>
</dbReference>
<dbReference type="InterPro" id="IPR043128">
    <property type="entry name" value="Rev_trsase/Diguanyl_cyclase"/>
</dbReference>
<dbReference type="InterPro" id="IPR001610">
    <property type="entry name" value="PAC"/>
</dbReference>
<dbReference type="PANTHER" id="PTHR44757:SF2">
    <property type="entry name" value="BIOFILM ARCHITECTURE MAINTENANCE PROTEIN MBAA"/>
    <property type="match status" value="1"/>
</dbReference>
<dbReference type="PROSITE" id="PS50112">
    <property type="entry name" value="PAS"/>
    <property type="match status" value="2"/>
</dbReference>
<dbReference type="CDD" id="cd00130">
    <property type="entry name" value="PAS"/>
    <property type="match status" value="2"/>
</dbReference>
<evidence type="ECO:0000259" key="3">
    <source>
        <dbReference type="PROSITE" id="PS50113"/>
    </source>
</evidence>
<evidence type="ECO:0000313" key="5">
    <source>
        <dbReference type="EMBL" id="RLE13860.1"/>
    </source>
</evidence>
<dbReference type="SUPFAM" id="SSF55785">
    <property type="entry name" value="PYP-like sensor domain (PAS domain)"/>
    <property type="match status" value="2"/>
</dbReference>
<dbReference type="Gene3D" id="3.30.450.20">
    <property type="entry name" value="PAS domain"/>
    <property type="match status" value="2"/>
</dbReference>
<dbReference type="InterPro" id="IPR000160">
    <property type="entry name" value="GGDEF_dom"/>
</dbReference>
<feature type="domain" description="PAS" evidence="2">
    <location>
        <begin position="137"/>
        <end position="207"/>
    </location>
</feature>
<reference evidence="5 6" key="1">
    <citation type="submission" date="2018-06" db="EMBL/GenBank/DDBJ databases">
        <title>Extensive metabolic versatility and redundancy in microbially diverse, dynamic hydrothermal sediments.</title>
        <authorList>
            <person name="Dombrowski N."/>
            <person name="Teske A."/>
            <person name="Baker B.J."/>
        </authorList>
    </citation>
    <scope>NUCLEOTIDE SEQUENCE [LARGE SCALE GENOMIC DNA]</scope>
    <source>
        <strain evidence="5">B19_G9</strain>
    </source>
</reference>
<keyword evidence="1" id="KW-0812">Transmembrane</keyword>
<evidence type="ECO:0000313" key="6">
    <source>
        <dbReference type="Proteomes" id="UP000267654"/>
    </source>
</evidence>
<name>A0A662DDK6_UNCAE</name>
<dbReference type="Pfam" id="PF00989">
    <property type="entry name" value="PAS"/>
    <property type="match status" value="1"/>
</dbReference>
<feature type="domain" description="PAC" evidence="3">
    <location>
        <begin position="208"/>
        <end position="263"/>
    </location>
</feature>